<evidence type="ECO:0000313" key="8">
    <source>
        <dbReference type="Proteomes" id="UP000219182"/>
    </source>
</evidence>
<gene>
    <name evidence="7" type="ORF">CN311_00295</name>
</gene>
<dbReference type="InterPro" id="IPR009056">
    <property type="entry name" value="Cyt_c-like_dom"/>
</dbReference>
<dbReference type="Pfam" id="PF13442">
    <property type="entry name" value="Cytochrome_CBB3"/>
    <property type="match status" value="1"/>
</dbReference>
<dbReference type="SUPFAM" id="SSF46626">
    <property type="entry name" value="Cytochrome c"/>
    <property type="match status" value="1"/>
</dbReference>
<dbReference type="PROSITE" id="PS51007">
    <property type="entry name" value="CYTC"/>
    <property type="match status" value="1"/>
</dbReference>
<keyword evidence="5" id="KW-0732">Signal</keyword>
<dbReference type="EMBL" id="NWQG01000002">
    <property type="protein sequence ID" value="PDQ23060.1"/>
    <property type="molecule type" value="Genomic_DNA"/>
</dbReference>
<keyword evidence="2 4" id="KW-0479">Metal-binding</keyword>
<protein>
    <submittedName>
        <fullName evidence="7">Cytochrome C</fullName>
    </submittedName>
</protein>
<feature type="domain" description="Cytochrome c" evidence="6">
    <location>
        <begin position="31"/>
        <end position="112"/>
    </location>
</feature>
<dbReference type="AlphaFoldDB" id="A0A2A6FM89"/>
<evidence type="ECO:0000256" key="4">
    <source>
        <dbReference type="PROSITE-ProRule" id="PRU00433"/>
    </source>
</evidence>
<evidence type="ECO:0000256" key="3">
    <source>
        <dbReference type="ARBA" id="ARBA00023004"/>
    </source>
</evidence>
<dbReference type="Gene3D" id="1.10.760.10">
    <property type="entry name" value="Cytochrome c-like domain"/>
    <property type="match status" value="1"/>
</dbReference>
<feature type="chain" id="PRO_5012201990" evidence="5">
    <location>
        <begin position="30"/>
        <end position="114"/>
    </location>
</feature>
<evidence type="ECO:0000256" key="2">
    <source>
        <dbReference type="ARBA" id="ARBA00022723"/>
    </source>
</evidence>
<dbReference type="GO" id="GO:0009055">
    <property type="term" value="F:electron transfer activity"/>
    <property type="evidence" value="ECO:0007669"/>
    <property type="project" value="InterPro"/>
</dbReference>
<accession>A0A2A6FM89</accession>
<dbReference type="InterPro" id="IPR036909">
    <property type="entry name" value="Cyt_c-like_dom_sf"/>
</dbReference>
<dbReference type="GO" id="GO:0046872">
    <property type="term" value="F:metal ion binding"/>
    <property type="evidence" value="ECO:0007669"/>
    <property type="project" value="UniProtKB-KW"/>
</dbReference>
<keyword evidence="1 4" id="KW-0349">Heme</keyword>
<sequence>MDNGSHRCRRLRVSVLAAMLLGFVPSALADSLTEHGRALVEVNCARCHAIGKTDKSSHPDAPAFRTLSKRYPIADLEEAFAEGISTGHPDMPEWIASPDQIEAIITYIGSLQQP</sequence>
<proteinExistence type="predicted"/>
<comment type="caution">
    <text evidence="7">The sequence shown here is derived from an EMBL/GenBank/DDBJ whole genome shotgun (WGS) entry which is preliminary data.</text>
</comment>
<dbReference type="GO" id="GO:0020037">
    <property type="term" value="F:heme binding"/>
    <property type="evidence" value="ECO:0007669"/>
    <property type="project" value="InterPro"/>
</dbReference>
<reference evidence="7 8" key="1">
    <citation type="submission" date="2017-09" db="EMBL/GenBank/DDBJ databases">
        <title>Mesorhizobum sanjuanii sp. nov. isolated from nodules of Lotus tenuis in saline-alkaline lowlands of Flooding Pampa.</title>
        <authorList>
            <person name="Sannazzaro A.I."/>
            <person name="Torres Tejerizo G.A."/>
            <person name="Fontana F."/>
            <person name="Cumpa Velazquez L.M."/>
            <person name="Hansen L."/>
            <person name="Pistorio M."/>
            <person name="Estrella M.J."/>
        </authorList>
    </citation>
    <scope>NUCLEOTIDE SEQUENCE [LARGE SCALE GENOMIC DNA]</scope>
    <source>
        <strain evidence="7 8">BSA136</strain>
    </source>
</reference>
<keyword evidence="3 4" id="KW-0408">Iron</keyword>
<keyword evidence="8" id="KW-1185">Reference proteome</keyword>
<evidence type="ECO:0000256" key="5">
    <source>
        <dbReference type="SAM" id="SignalP"/>
    </source>
</evidence>
<organism evidence="7 8">
    <name type="scientific">Mesorhizobium sanjuanii</name>
    <dbReference type="NCBI Taxonomy" id="2037900"/>
    <lineage>
        <taxon>Bacteria</taxon>
        <taxon>Pseudomonadati</taxon>
        <taxon>Pseudomonadota</taxon>
        <taxon>Alphaproteobacteria</taxon>
        <taxon>Hyphomicrobiales</taxon>
        <taxon>Phyllobacteriaceae</taxon>
        <taxon>Mesorhizobium</taxon>
    </lineage>
</organism>
<evidence type="ECO:0000313" key="7">
    <source>
        <dbReference type="EMBL" id="PDQ23060.1"/>
    </source>
</evidence>
<evidence type="ECO:0000256" key="1">
    <source>
        <dbReference type="ARBA" id="ARBA00022617"/>
    </source>
</evidence>
<evidence type="ECO:0000259" key="6">
    <source>
        <dbReference type="PROSITE" id="PS51007"/>
    </source>
</evidence>
<dbReference type="Proteomes" id="UP000219182">
    <property type="component" value="Unassembled WGS sequence"/>
</dbReference>
<name>A0A2A6FM89_9HYPH</name>
<feature type="signal peptide" evidence="5">
    <location>
        <begin position="1"/>
        <end position="29"/>
    </location>
</feature>